<name>A0A934V126_9PROT</name>
<feature type="transmembrane region" description="Helical" evidence="1">
    <location>
        <begin position="101"/>
        <end position="125"/>
    </location>
</feature>
<dbReference type="Pfam" id="PF16983">
    <property type="entry name" value="MFS_MOT1"/>
    <property type="match status" value="2"/>
</dbReference>
<dbReference type="GO" id="GO:0015098">
    <property type="term" value="F:molybdate ion transmembrane transporter activity"/>
    <property type="evidence" value="ECO:0007669"/>
    <property type="project" value="InterPro"/>
</dbReference>
<comment type="caution">
    <text evidence="2">The sequence shown here is derived from an EMBL/GenBank/DDBJ whole genome shotgun (WGS) entry which is preliminary data.</text>
</comment>
<dbReference type="EMBL" id="NRRE01000026">
    <property type="protein sequence ID" value="MBK1698140.1"/>
    <property type="molecule type" value="Genomic_DNA"/>
</dbReference>
<feature type="transmembrane region" description="Helical" evidence="1">
    <location>
        <begin position="328"/>
        <end position="345"/>
    </location>
</feature>
<keyword evidence="1" id="KW-0472">Membrane</keyword>
<feature type="transmembrane region" description="Helical" evidence="1">
    <location>
        <begin position="357"/>
        <end position="384"/>
    </location>
</feature>
<evidence type="ECO:0000256" key="1">
    <source>
        <dbReference type="SAM" id="Phobius"/>
    </source>
</evidence>
<keyword evidence="3" id="KW-1185">Reference proteome</keyword>
<dbReference type="Proteomes" id="UP000778970">
    <property type="component" value="Unassembled WGS sequence"/>
</dbReference>
<protein>
    <recommendedName>
        <fullName evidence="4">Molybdate transporter of MFS superfamily protein</fullName>
    </recommendedName>
</protein>
<evidence type="ECO:0008006" key="4">
    <source>
        <dbReference type="Google" id="ProtNLM"/>
    </source>
</evidence>
<gene>
    <name evidence="2" type="ORF">CKO21_12910</name>
</gene>
<organism evidence="2 3">
    <name type="scientific">Rhodovibrio salinarum</name>
    <dbReference type="NCBI Taxonomy" id="1087"/>
    <lineage>
        <taxon>Bacteria</taxon>
        <taxon>Pseudomonadati</taxon>
        <taxon>Pseudomonadota</taxon>
        <taxon>Alphaproteobacteria</taxon>
        <taxon>Rhodospirillales</taxon>
        <taxon>Rhodovibrionaceae</taxon>
        <taxon>Rhodovibrio</taxon>
    </lineage>
</organism>
<dbReference type="PANTHER" id="PTHR31970:SF9">
    <property type="entry name" value="MOLYBDATE TRANSPORTER 2"/>
    <property type="match status" value="1"/>
</dbReference>
<reference evidence="2" key="1">
    <citation type="submission" date="2017-08" db="EMBL/GenBank/DDBJ databases">
        <authorList>
            <person name="Imhoff J.F."/>
            <person name="Rahn T."/>
            <person name="Kuenzel S."/>
            <person name="Neulinger S.C."/>
        </authorList>
    </citation>
    <scope>NUCLEOTIDE SEQUENCE</scope>
    <source>
        <strain evidence="2">DSM 9154</strain>
    </source>
</reference>
<keyword evidence="1" id="KW-0812">Transmembrane</keyword>
<feature type="transmembrane region" description="Helical" evidence="1">
    <location>
        <begin position="156"/>
        <end position="172"/>
    </location>
</feature>
<accession>A0A934V126</accession>
<evidence type="ECO:0000313" key="2">
    <source>
        <dbReference type="EMBL" id="MBK1698140.1"/>
    </source>
</evidence>
<proteinExistence type="predicted"/>
<reference evidence="2" key="2">
    <citation type="journal article" date="2020" name="Microorganisms">
        <title>Osmotic Adaptation and Compatible Solute Biosynthesis of Phototrophic Bacteria as Revealed from Genome Analyses.</title>
        <authorList>
            <person name="Imhoff J.F."/>
            <person name="Rahn T."/>
            <person name="Kunzel S."/>
            <person name="Keller A."/>
            <person name="Neulinger S.C."/>
        </authorList>
    </citation>
    <scope>NUCLEOTIDE SEQUENCE</scope>
    <source>
        <strain evidence="2">DSM 9154</strain>
    </source>
</reference>
<dbReference type="PANTHER" id="PTHR31970">
    <property type="match status" value="1"/>
</dbReference>
<evidence type="ECO:0000313" key="3">
    <source>
        <dbReference type="Proteomes" id="UP000778970"/>
    </source>
</evidence>
<feature type="transmembrane region" description="Helical" evidence="1">
    <location>
        <begin position="301"/>
        <end position="322"/>
    </location>
</feature>
<sequence length="415" mass="42552">MCTQEHIYAEHGNGCSEEMPQDREDAHWSRELSGAFGDLGTFLPHVVAALSVVGMAPFGVLAGFGLFYIATGLIYALPVAVQPMKAASAAILVSDMSPGSVAACGLIVGLVFLALGVTGAIGRLARIVPDAVVSGLQLGLGLTLALLGLRMMLTDWVIAVVAAGLLVALLWVPRCPAALVALAGATGVAVVRDGVPAVSLDPGLPNLALIVPSWTDLWRGFELAALPQIPLTLTNAIIVTATLSGTLFAKRAHRVTPRNLALTTGAANLLLAPLGAYPMCHGAGGMAAHHRFGARGRGAPLIMGSCCLILAGLVGGEAPALLALVPEAAVGCLLVATGWELASALRARAQPLVNWPILAATAAATLAVNAFAGFVLGCLLAWLWPWVRGRLSGRPSGTHSGAAQRYETTDAFKTS</sequence>
<feature type="transmembrane region" description="Helical" evidence="1">
    <location>
        <begin position="58"/>
        <end position="81"/>
    </location>
</feature>
<feature type="transmembrane region" description="Helical" evidence="1">
    <location>
        <begin position="229"/>
        <end position="249"/>
    </location>
</feature>
<feature type="transmembrane region" description="Helical" evidence="1">
    <location>
        <begin position="131"/>
        <end position="149"/>
    </location>
</feature>
<keyword evidence="1" id="KW-1133">Transmembrane helix</keyword>
<dbReference type="AlphaFoldDB" id="A0A934V126"/>
<dbReference type="InterPro" id="IPR031563">
    <property type="entry name" value="MOT1/MOT2"/>
</dbReference>